<evidence type="ECO:0000256" key="1">
    <source>
        <dbReference type="SAM" id="MobiDB-lite"/>
    </source>
</evidence>
<gene>
    <name evidence="4" type="ORF">SCP_0903780</name>
</gene>
<keyword evidence="5" id="KW-1185">Reference proteome</keyword>
<dbReference type="GeneID" id="38783416"/>
<keyword evidence="2" id="KW-1133">Transmembrane helix</keyword>
<evidence type="ECO:0000256" key="2">
    <source>
        <dbReference type="SAM" id="Phobius"/>
    </source>
</evidence>
<feature type="transmembrane region" description="Helical" evidence="2">
    <location>
        <begin position="99"/>
        <end position="117"/>
    </location>
</feature>
<dbReference type="STRING" id="139825.A0A401GWF1"/>
<keyword evidence="2" id="KW-0472">Membrane</keyword>
<dbReference type="PANTHER" id="PTHR40465:SF1">
    <property type="entry name" value="DUF6534 DOMAIN-CONTAINING PROTEIN"/>
    <property type="match status" value="1"/>
</dbReference>
<feature type="transmembrane region" description="Helical" evidence="2">
    <location>
        <begin position="53"/>
        <end position="79"/>
    </location>
</feature>
<feature type="region of interest" description="Disordered" evidence="1">
    <location>
        <begin position="289"/>
        <end position="327"/>
    </location>
</feature>
<dbReference type="RefSeq" id="XP_027617412.1">
    <property type="nucleotide sequence ID" value="XM_027761611.1"/>
</dbReference>
<feature type="transmembrane region" description="Helical" evidence="2">
    <location>
        <begin position="124"/>
        <end position="145"/>
    </location>
</feature>
<organism evidence="4 5">
    <name type="scientific">Sparassis crispa</name>
    <dbReference type="NCBI Taxonomy" id="139825"/>
    <lineage>
        <taxon>Eukaryota</taxon>
        <taxon>Fungi</taxon>
        <taxon>Dikarya</taxon>
        <taxon>Basidiomycota</taxon>
        <taxon>Agaricomycotina</taxon>
        <taxon>Agaricomycetes</taxon>
        <taxon>Polyporales</taxon>
        <taxon>Sparassidaceae</taxon>
        <taxon>Sparassis</taxon>
    </lineage>
</organism>
<dbReference type="PANTHER" id="PTHR40465">
    <property type="entry name" value="CHROMOSOME 1, WHOLE GENOME SHOTGUN SEQUENCE"/>
    <property type="match status" value="1"/>
</dbReference>
<dbReference type="OrthoDB" id="2733914at2759"/>
<accession>A0A401GWF1</accession>
<dbReference type="AlphaFoldDB" id="A0A401GWF1"/>
<dbReference type="InterPro" id="IPR045339">
    <property type="entry name" value="DUF6534"/>
</dbReference>
<feature type="transmembrane region" description="Helical" evidence="2">
    <location>
        <begin position="20"/>
        <end position="41"/>
    </location>
</feature>
<evidence type="ECO:0000313" key="5">
    <source>
        <dbReference type="Proteomes" id="UP000287166"/>
    </source>
</evidence>
<dbReference type="Pfam" id="PF20152">
    <property type="entry name" value="DUF6534"/>
    <property type="match status" value="1"/>
</dbReference>
<protein>
    <recommendedName>
        <fullName evidence="3">DUF6534 domain-containing protein</fullName>
    </recommendedName>
</protein>
<feature type="compositionally biased region" description="Polar residues" evidence="1">
    <location>
        <begin position="318"/>
        <end position="327"/>
    </location>
</feature>
<reference evidence="4 5" key="1">
    <citation type="journal article" date="2018" name="Sci. Rep.">
        <title>Genome sequence of the cauliflower mushroom Sparassis crispa (Hanabiratake) and its association with beneficial usage.</title>
        <authorList>
            <person name="Kiyama R."/>
            <person name="Furutani Y."/>
            <person name="Kawaguchi K."/>
            <person name="Nakanishi T."/>
        </authorList>
    </citation>
    <scope>NUCLEOTIDE SEQUENCE [LARGE SCALE GENOMIC DNA]</scope>
</reference>
<feature type="domain" description="DUF6534" evidence="3">
    <location>
        <begin position="175"/>
        <end position="261"/>
    </location>
</feature>
<dbReference type="EMBL" id="BFAD01000009">
    <property type="protein sequence ID" value="GBE86499.1"/>
    <property type="molecule type" value="Genomic_DNA"/>
</dbReference>
<name>A0A401GWF1_9APHY</name>
<feature type="compositionally biased region" description="Low complexity" evidence="1">
    <location>
        <begin position="289"/>
        <end position="299"/>
    </location>
</feature>
<feature type="transmembrane region" description="Helical" evidence="2">
    <location>
        <begin position="202"/>
        <end position="226"/>
    </location>
</feature>
<feature type="transmembrane region" description="Helical" evidence="2">
    <location>
        <begin position="165"/>
        <end position="190"/>
    </location>
</feature>
<keyword evidence="2" id="KW-0812">Transmembrane</keyword>
<proteinExistence type="predicted"/>
<dbReference type="Proteomes" id="UP000287166">
    <property type="component" value="Unassembled WGS sequence"/>
</dbReference>
<evidence type="ECO:0000313" key="4">
    <source>
        <dbReference type="EMBL" id="GBE86499.1"/>
    </source>
</evidence>
<evidence type="ECO:0000259" key="3">
    <source>
        <dbReference type="Pfam" id="PF20152"/>
    </source>
</evidence>
<comment type="caution">
    <text evidence="4">The sequence shown here is derived from an EMBL/GenBank/DDBJ whole genome shotgun (WGS) entry which is preliminary data.</text>
</comment>
<dbReference type="InParanoid" id="A0A401GWF1"/>
<sequence>MSASPLVPTINLNPSMGAVSVGVLCAAIFQGITTMQTLFYYTTYPRDPAFLKALVAVLWILDALSLAMLSYTLYIYLVLDFMNPSALETFNWGMTTEPILANIIACAVHLFLTHRIWMLNKRLAPLAIILVIISLVTTGFGFVGVYDVVGASRSSSNANWVPRAWVPTTILSLTTALDLVITFTMCLELYKSRTGFKRSDKMITLLTAYTISSGMLPALMSIGSLVSELVAPQTLATEAFNAVISKAYINGLLATLNSRQSVASQTGGFEHHLPDSQLISTVQFRAAGTTTHGNSTGSTPFELSDKKATEPVLINGPQDYSPSDQGV</sequence>